<keyword evidence="2" id="KW-0496">Mitochondrion</keyword>
<dbReference type="Proteomes" id="UP000054549">
    <property type="component" value="Unassembled WGS sequence"/>
</dbReference>
<evidence type="ECO:0000256" key="1">
    <source>
        <dbReference type="ARBA" id="ARBA00004173"/>
    </source>
</evidence>
<dbReference type="GO" id="GO:0005739">
    <property type="term" value="C:mitochondrion"/>
    <property type="evidence" value="ECO:0007669"/>
    <property type="project" value="UniProtKB-SubCell"/>
</dbReference>
<evidence type="ECO:0000256" key="2">
    <source>
        <dbReference type="ARBA" id="ARBA00023128"/>
    </source>
</evidence>
<dbReference type="InterPro" id="IPR036639">
    <property type="entry name" value="Cyt_c_oxidase_su4_sf"/>
</dbReference>
<dbReference type="AlphaFoldDB" id="A0A0C2WXR9"/>
<keyword evidence="4" id="KW-1185">Reference proteome</keyword>
<comment type="subcellular location">
    <subcellularLocation>
        <location evidence="1">Mitochondrion</location>
    </subcellularLocation>
</comment>
<dbReference type="InterPro" id="IPR004203">
    <property type="entry name" value="Cyt_c_oxidase_su4_fam"/>
</dbReference>
<evidence type="ECO:0000313" key="3">
    <source>
        <dbReference type="EMBL" id="KIL61193.1"/>
    </source>
</evidence>
<name>A0A0C2WXR9_AMAMK</name>
<organism evidence="3 4">
    <name type="scientific">Amanita muscaria (strain Koide BX008)</name>
    <dbReference type="NCBI Taxonomy" id="946122"/>
    <lineage>
        <taxon>Eukaryota</taxon>
        <taxon>Fungi</taxon>
        <taxon>Dikarya</taxon>
        <taxon>Basidiomycota</taxon>
        <taxon>Agaricomycotina</taxon>
        <taxon>Agaricomycetes</taxon>
        <taxon>Agaricomycetidae</taxon>
        <taxon>Agaricales</taxon>
        <taxon>Pluteineae</taxon>
        <taxon>Amanitaceae</taxon>
        <taxon>Amanita</taxon>
    </lineage>
</organism>
<accession>A0A0C2WXR9</accession>
<dbReference type="GO" id="GO:0006123">
    <property type="term" value="P:mitochondrial electron transport, cytochrome c to oxygen"/>
    <property type="evidence" value="ECO:0007669"/>
    <property type="project" value="InterPro"/>
</dbReference>
<reference evidence="3 4" key="1">
    <citation type="submission" date="2014-04" db="EMBL/GenBank/DDBJ databases">
        <title>Evolutionary Origins and Diversification of the Mycorrhizal Mutualists.</title>
        <authorList>
            <consortium name="DOE Joint Genome Institute"/>
            <consortium name="Mycorrhizal Genomics Consortium"/>
            <person name="Kohler A."/>
            <person name="Kuo A."/>
            <person name="Nagy L.G."/>
            <person name="Floudas D."/>
            <person name="Copeland A."/>
            <person name="Barry K.W."/>
            <person name="Cichocki N."/>
            <person name="Veneault-Fourrey C."/>
            <person name="LaButti K."/>
            <person name="Lindquist E.A."/>
            <person name="Lipzen A."/>
            <person name="Lundell T."/>
            <person name="Morin E."/>
            <person name="Murat C."/>
            <person name="Riley R."/>
            <person name="Ohm R."/>
            <person name="Sun H."/>
            <person name="Tunlid A."/>
            <person name="Henrissat B."/>
            <person name="Grigoriev I.V."/>
            <person name="Hibbett D.S."/>
            <person name="Martin F."/>
        </authorList>
    </citation>
    <scope>NUCLEOTIDE SEQUENCE [LARGE SCALE GENOMIC DNA]</scope>
    <source>
        <strain evidence="3 4">Koide BX008</strain>
    </source>
</reference>
<proteinExistence type="predicted"/>
<dbReference type="OrthoDB" id="186013at2759"/>
<gene>
    <name evidence="3" type="ORF">M378DRAFT_26179</name>
</gene>
<dbReference type="Gene3D" id="1.10.442.10">
    <property type="entry name" value="Cytochrome c oxidase subunit IV"/>
    <property type="match status" value="1"/>
</dbReference>
<evidence type="ECO:0000313" key="4">
    <source>
        <dbReference type="Proteomes" id="UP000054549"/>
    </source>
</evidence>
<dbReference type="EMBL" id="KN818287">
    <property type="protein sequence ID" value="KIL61193.1"/>
    <property type="molecule type" value="Genomic_DNA"/>
</dbReference>
<protein>
    <submittedName>
        <fullName evidence="3">Uncharacterized protein</fullName>
    </submittedName>
</protein>
<dbReference type="Pfam" id="PF02936">
    <property type="entry name" value="COX4"/>
    <property type="match status" value="1"/>
</dbReference>
<dbReference type="InParanoid" id="A0A0C2WXR9"/>
<dbReference type="HOGENOM" id="CLU_2157738_0_0_1"/>
<sequence length="111" mass="13089">MNNWCCRRRCRSCSLSVKKNRYLLRCISPVQARQQLEDFHVYYCSGDRLALLGFYIAFRQLCSFLPPKTATTEWQKAENQRAWEMNINPIFGVSSPDYKGKSFKDWGHTLL</sequence>
<dbReference type="GO" id="GO:0045277">
    <property type="term" value="C:respiratory chain complex IV"/>
    <property type="evidence" value="ECO:0007669"/>
    <property type="project" value="InterPro"/>
</dbReference>
<dbReference type="SUPFAM" id="SSF81406">
    <property type="entry name" value="Mitochondrial cytochrome c oxidase subunit IV"/>
    <property type="match status" value="1"/>
</dbReference>